<keyword evidence="2" id="KW-1185">Reference proteome</keyword>
<dbReference type="AlphaFoldDB" id="A0A1X7LGY4"/>
<proteinExistence type="predicted"/>
<evidence type="ECO:0000313" key="1">
    <source>
        <dbReference type="EMBL" id="SMG52439.1"/>
    </source>
</evidence>
<reference evidence="2" key="1">
    <citation type="submission" date="2017-04" db="EMBL/GenBank/DDBJ databases">
        <authorList>
            <person name="Varghese N."/>
            <person name="Submissions S."/>
        </authorList>
    </citation>
    <scope>NUCLEOTIDE SEQUENCE [LARGE SCALE GENOMIC DNA]</scope>
    <source>
        <strain evidence="2">DSM 19835</strain>
    </source>
</reference>
<dbReference type="OrthoDB" id="9785164at2"/>
<name>A0A1X7LGY4_9FLAO</name>
<protein>
    <submittedName>
        <fullName evidence="1">Uncharacterized protein</fullName>
    </submittedName>
</protein>
<evidence type="ECO:0000313" key="2">
    <source>
        <dbReference type="Proteomes" id="UP000193420"/>
    </source>
</evidence>
<accession>A0A1X7LGY4</accession>
<dbReference type="EMBL" id="FXAO01000014">
    <property type="protein sequence ID" value="SMG52439.1"/>
    <property type="molecule type" value="Genomic_DNA"/>
</dbReference>
<dbReference type="RefSeq" id="WP_085500878.1">
    <property type="nucleotide sequence ID" value="NZ_FXAO01000014.1"/>
</dbReference>
<dbReference type="Proteomes" id="UP000193420">
    <property type="component" value="Unassembled WGS sequence"/>
</dbReference>
<sequence length="91" mass="10643">MSSILDEYETGKISYQETGNNPCGRIHQYMNGVSNPDINLNHGILQREVLDNFRFKENGEMTKLLWQLIMTYLTEPGLNEYGHLIKKYNFN</sequence>
<organism evidence="1 2">
    <name type="scientific">Arenibacter troitsensis</name>
    <dbReference type="NCBI Taxonomy" id="188872"/>
    <lineage>
        <taxon>Bacteria</taxon>
        <taxon>Pseudomonadati</taxon>
        <taxon>Bacteroidota</taxon>
        <taxon>Flavobacteriia</taxon>
        <taxon>Flavobacteriales</taxon>
        <taxon>Flavobacteriaceae</taxon>
        <taxon>Arenibacter</taxon>
    </lineage>
</organism>
<gene>
    <name evidence="1" type="ORF">SAMN03080602_04230</name>
</gene>
<dbReference type="STRING" id="188872.SAMN03080602_04230"/>